<dbReference type="GO" id="GO:0016651">
    <property type="term" value="F:oxidoreductase activity, acting on NAD(P)H"/>
    <property type="evidence" value="ECO:0007669"/>
    <property type="project" value="InterPro"/>
</dbReference>
<reference evidence="8" key="1">
    <citation type="submission" date="2015-01" db="EMBL/GenBank/DDBJ databases">
        <title>Complete Mitochondrial Genome of Bangia fuscopurpurea OUPT01: Insights of Evolution And Variant Exploration Among Bangiaceae Algae.</title>
        <authorList>
            <person name="Bi G."/>
            <person name="Cao M."/>
            <person name="Mao Y."/>
        </authorList>
    </citation>
    <scope>NUCLEOTIDE SEQUENCE</scope>
    <source>
        <strain evidence="8">OUPT01</strain>
    </source>
</reference>
<gene>
    <name evidence="8" type="primary">nad4L</name>
</gene>
<geneLocation type="mitochondrion" evidence="8"/>
<dbReference type="InterPro" id="IPR001133">
    <property type="entry name" value="NADH_UbQ_OxRdtase_chain4L/K"/>
</dbReference>
<dbReference type="PANTHER" id="PTHR11434:SF16">
    <property type="entry name" value="NADH-UBIQUINONE OXIDOREDUCTASE CHAIN 4L"/>
    <property type="match status" value="1"/>
</dbReference>
<evidence type="ECO:0000256" key="3">
    <source>
        <dbReference type="ARBA" id="ARBA00022448"/>
    </source>
</evidence>
<evidence type="ECO:0000256" key="5">
    <source>
        <dbReference type="ARBA" id="ARBA00022989"/>
    </source>
</evidence>
<dbReference type="RefSeq" id="YP_009132715.1">
    <property type="nucleotide sequence ID" value="NC_026905.1"/>
</dbReference>
<keyword evidence="6 7" id="KW-0472">Membrane</keyword>
<dbReference type="GeneID" id="24143469"/>
<evidence type="ECO:0000313" key="8">
    <source>
        <dbReference type="EMBL" id="AKA66480.1"/>
    </source>
</evidence>
<dbReference type="HAMAP" id="MF_01456">
    <property type="entry name" value="NDH1_NuoK"/>
    <property type="match status" value="1"/>
</dbReference>
<dbReference type="NCBIfam" id="NF004321">
    <property type="entry name" value="PRK05715.1-3"/>
    <property type="match status" value="1"/>
</dbReference>
<evidence type="ECO:0000256" key="7">
    <source>
        <dbReference type="SAM" id="Phobius"/>
    </source>
</evidence>
<dbReference type="InterPro" id="IPR039428">
    <property type="entry name" value="NUOK/Mnh_C1-like"/>
</dbReference>
<protein>
    <submittedName>
        <fullName evidence="8">NADH dehydrogenase subunit 4L</fullName>
    </submittedName>
</protein>
<feature type="transmembrane region" description="Helical" evidence="7">
    <location>
        <begin position="30"/>
        <end position="54"/>
    </location>
</feature>
<dbReference type="GO" id="GO:0030964">
    <property type="term" value="C:NADH dehydrogenase complex"/>
    <property type="evidence" value="ECO:0007669"/>
    <property type="project" value="TreeGrafter"/>
</dbReference>
<feature type="transmembrane region" description="Helical" evidence="7">
    <location>
        <begin position="7"/>
        <end position="24"/>
    </location>
</feature>
<accession>A0A0E3GPH9</accession>
<comment type="subcellular location">
    <subcellularLocation>
        <location evidence="1">Membrane</location>
        <topology evidence="1">Multi-pass membrane protein</topology>
    </subcellularLocation>
</comment>
<evidence type="ECO:0000256" key="2">
    <source>
        <dbReference type="ARBA" id="ARBA00010519"/>
    </source>
</evidence>
<evidence type="ECO:0000256" key="4">
    <source>
        <dbReference type="ARBA" id="ARBA00022692"/>
    </source>
</evidence>
<dbReference type="PANTHER" id="PTHR11434">
    <property type="entry name" value="NADH-UBIQUINONE OXIDOREDUCTASE SUBUNIT ND4L"/>
    <property type="match status" value="1"/>
</dbReference>
<feature type="transmembrane region" description="Helical" evidence="7">
    <location>
        <begin position="61"/>
        <end position="87"/>
    </location>
</feature>
<dbReference type="NCBIfam" id="NF004323">
    <property type="entry name" value="PRK05715.1-5"/>
    <property type="match status" value="1"/>
</dbReference>
<proteinExistence type="inferred from homology"/>
<dbReference type="GO" id="GO:0042773">
    <property type="term" value="P:ATP synthesis coupled electron transport"/>
    <property type="evidence" value="ECO:0007669"/>
    <property type="project" value="InterPro"/>
</dbReference>
<dbReference type="NCBIfam" id="NF004320">
    <property type="entry name" value="PRK05715.1-2"/>
    <property type="match status" value="1"/>
</dbReference>
<keyword evidence="4 7" id="KW-0812">Transmembrane</keyword>
<organism evidence="8">
    <name type="scientific">Bangia fuscopurpurea</name>
    <name type="common">Red alga</name>
    <name type="synonym">Conferva fuscopurpurea</name>
    <dbReference type="NCBI Taxonomy" id="101920"/>
    <lineage>
        <taxon>Eukaryota</taxon>
        <taxon>Rhodophyta</taxon>
        <taxon>Bangiophyceae</taxon>
        <taxon>Bangiales</taxon>
        <taxon>Bangiaceae</taxon>
        <taxon>Bangia</taxon>
    </lineage>
</organism>
<sequence length="101" mass="11298">MITQLYCENYAFLLFVIGILGISLNQKSIIIVIMSLEMMFLAISFNFIFFSIYLDNIIGQLFALAILTVAASESSIGLAILVIYYRIRSAISIELMTLTKG</sequence>
<dbReference type="Gene3D" id="1.10.287.3510">
    <property type="match status" value="1"/>
</dbReference>
<dbReference type="AlphaFoldDB" id="A0A0E3GPH9"/>
<comment type="similarity">
    <text evidence="2">Belongs to the complex I subunit 4L family.</text>
</comment>
<name>A0A0E3GPH9_BANFU</name>
<keyword evidence="8" id="KW-0496">Mitochondrion</keyword>
<keyword evidence="5 7" id="KW-1133">Transmembrane helix</keyword>
<evidence type="ECO:0000256" key="1">
    <source>
        <dbReference type="ARBA" id="ARBA00004141"/>
    </source>
</evidence>
<keyword evidence="3" id="KW-0813">Transport</keyword>
<dbReference type="EMBL" id="KP710961">
    <property type="protein sequence ID" value="AKA66480.1"/>
    <property type="molecule type" value="Genomic_DNA"/>
</dbReference>
<evidence type="ECO:0000256" key="6">
    <source>
        <dbReference type="ARBA" id="ARBA00023136"/>
    </source>
</evidence>
<dbReference type="Pfam" id="PF00420">
    <property type="entry name" value="Oxidored_q2"/>
    <property type="match status" value="1"/>
</dbReference>